<dbReference type="PANTHER" id="PTHR10183">
    <property type="entry name" value="CALPAIN"/>
    <property type="match status" value="1"/>
</dbReference>
<dbReference type="PhylomeDB" id="E8NHG8"/>
<keyword evidence="4" id="KW-0472">Membrane</keyword>
<dbReference type="GO" id="GO:0006508">
    <property type="term" value="P:proteolysis"/>
    <property type="evidence" value="ECO:0007669"/>
    <property type="project" value="UniProtKB-KW"/>
</dbReference>
<dbReference type="GeneID" id="13454546"/>
<dbReference type="Gene3D" id="3.90.70.10">
    <property type="entry name" value="Cysteine proteinases"/>
    <property type="match status" value="1"/>
</dbReference>
<keyword evidence="3" id="KW-0378">Hydrolase</keyword>
<evidence type="ECO:0000313" key="7">
    <source>
        <dbReference type="Proteomes" id="UP000007259"/>
    </source>
</evidence>
<name>E8NHG8_LEIMU</name>
<dbReference type="InterPro" id="IPR001300">
    <property type="entry name" value="Peptidase_C2_calpain_cat"/>
</dbReference>
<comment type="caution">
    <text evidence="6">The sequence shown here is derived from an EMBL/GenBank/DDBJ whole genome shotgun (WGS) entry which is preliminary data.</text>
</comment>
<dbReference type="InterPro" id="IPR038765">
    <property type="entry name" value="Papain-like_cys_pep_sf"/>
</dbReference>
<evidence type="ECO:0000259" key="5">
    <source>
        <dbReference type="PROSITE" id="PS50203"/>
    </source>
</evidence>
<feature type="active site" evidence="2 3">
    <location>
        <position position="502"/>
    </location>
</feature>
<dbReference type="Proteomes" id="UP000007259">
    <property type="component" value="Unassembled WGS sequence"/>
</dbReference>
<dbReference type="SUPFAM" id="SSF101601">
    <property type="entry name" value="Smp-1-like"/>
    <property type="match status" value="1"/>
</dbReference>
<dbReference type="EMBL" id="CADB01000147">
    <property type="protein sequence ID" value="CBZ40942.1"/>
    <property type="molecule type" value="Genomic_DNA"/>
</dbReference>
<dbReference type="InterPro" id="IPR000169">
    <property type="entry name" value="Pept_cys_AS"/>
</dbReference>
<proteinExistence type="inferred from homology"/>
<keyword evidence="4" id="KW-1133">Transmembrane helix</keyword>
<dbReference type="Pfam" id="PF00648">
    <property type="entry name" value="Peptidase_C2"/>
    <property type="match status" value="1"/>
</dbReference>
<dbReference type="KEGG" id="lmi:LmxM_30_0460a_1"/>
<dbReference type="PRINTS" id="PR00704">
    <property type="entry name" value="CALPAIN"/>
</dbReference>
<dbReference type="InterPro" id="IPR022684">
    <property type="entry name" value="Calpain_cysteine_protease"/>
</dbReference>
<dbReference type="VEuPathDB" id="TriTrypDB:LmxM.30.0460a"/>
<dbReference type="PROSITE" id="PS50203">
    <property type="entry name" value="CALPAIN_CAT"/>
    <property type="match status" value="1"/>
</dbReference>
<organism evidence="6 7">
    <name type="scientific">Leishmania mexicana (strain MHOM/GT/2001/U1103)</name>
    <dbReference type="NCBI Taxonomy" id="929439"/>
    <lineage>
        <taxon>Eukaryota</taxon>
        <taxon>Discoba</taxon>
        <taxon>Euglenozoa</taxon>
        <taxon>Kinetoplastea</taxon>
        <taxon>Metakinetoplastina</taxon>
        <taxon>Trypanosomatida</taxon>
        <taxon>Trypanosomatidae</taxon>
        <taxon>Leishmaniinae</taxon>
        <taxon>Leishmania</taxon>
    </lineage>
</organism>
<dbReference type="SMART" id="SM00230">
    <property type="entry name" value="CysPc"/>
    <property type="match status" value="1"/>
</dbReference>
<reference evidence="6 7" key="1">
    <citation type="journal article" date="2011" name="Genome Res.">
        <title>Chromosome and gene copy number variation allow major structural change between species and strains of Leishmania.</title>
        <authorList>
            <person name="Rogers M.B."/>
            <person name="Hilley J.D."/>
            <person name="Dickens N.J."/>
            <person name="Wilkes J."/>
            <person name="Bates P.A."/>
            <person name="Depledge D.P."/>
            <person name="Harris D."/>
            <person name="Her Y."/>
            <person name="Herzyk P."/>
            <person name="Imamura H."/>
            <person name="Otto T.D."/>
            <person name="Sanders M."/>
            <person name="Seeger K."/>
            <person name="Dujardin J.C."/>
            <person name="Berriman M."/>
            <person name="Smith D.F."/>
            <person name="Hertz-Fowler C."/>
            <person name="Mottram J.C."/>
        </authorList>
    </citation>
    <scope>NUCLEOTIDE SEQUENCE [LARGE SCALE GENOMIC DNA]</scope>
    <source>
        <strain evidence="6 7">MHOM/GT/2001/U1103</strain>
    </source>
</reference>
<evidence type="ECO:0000256" key="3">
    <source>
        <dbReference type="PROSITE-ProRule" id="PRU00239"/>
    </source>
</evidence>
<evidence type="ECO:0000256" key="1">
    <source>
        <dbReference type="ARBA" id="ARBA00007623"/>
    </source>
</evidence>
<evidence type="ECO:0000313" key="6">
    <source>
        <dbReference type="EMBL" id="CBZ40942.1"/>
    </source>
</evidence>
<feature type="transmembrane region" description="Helical" evidence="4">
    <location>
        <begin position="32"/>
        <end position="53"/>
    </location>
</feature>
<keyword evidence="3" id="KW-0788">Thiol protease</keyword>
<evidence type="ECO:0000256" key="2">
    <source>
        <dbReference type="PIRSR" id="PIRSR622684-1"/>
    </source>
</evidence>
<keyword evidence="7" id="KW-1185">Reference proteome</keyword>
<dbReference type="InterPro" id="IPR013780">
    <property type="entry name" value="Glyco_hydro_b"/>
</dbReference>
<dbReference type="GO" id="GO:0004198">
    <property type="term" value="F:calcium-dependent cysteine-type endopeptidase activity"/>
    <property type="evidence" value="ECO:0007669"/>
    <property type="project" value="InterPro"/>
</dbReference>
<feature type="active site" evidence="2 3">
    <location>
        <position position="524"/>
    </location>
</feature>
<dbReference type="OrthoDB" id="268518at2759"/>
<evidence type="ECO:0000256" key="4">
    <source>
        <dbReference type="SAM" id="Phobius"/>
    </source>
</evidence>
<dbReference type="InterPro" id="IPR036310">
    <property type="entry name" value="Smp-1-like_sf"/>
</dbReference>
<dbReference type="PANTHER" id="PTHR10183:SF423">
    <property type="entry name" value="LEUCINE-RICH REPEAT PROTEIN (LRRP)"/>
    <property type="match status" value="1"/>
</dbReference>
<gene>
    <name evidence="6" type="ORF">LmxM_30_0460a_1</name>
</gene>
<dbReference type="Gene3D" id="2.60.40.1180">
    <property type="entry name" value="Golgi alpha-mannosidase II"/>
    <property type="match status" value="1"/>
</dbReference>
<comment type="similarity">
    <text evidence="1">Belongs to the peptidase C2 family.</text>
</comment>
<feature type="active site" evidence="2 3">
    <location>
        <position position="319"/>
    </location>
</feature>
<dbReference type="InterPro" id="IPR015232">
    <property type="entry name" value="DUF1935"/>
</dbReference>
<dbReference type="CDD" id="cd00044">
    <property type="entry name" value="CysPc"/>
    <property type="match status" value="1"/>
</dbReference>
<dbReference type="SUPFAM" id="SSF54001">
    <property type="entry name" value="Cysteine proteinases"/>
    <property type="match status" value="1"/>
</dbReference>
<accession>E8NHG8</accession>
<keyword evidence="4" id="KW-0812">Transmembrane</keyword>
<dbReference type="AlphaFoldDB" id="E8NHG8"/>
<protein>
    <recommendedName>
        <fullName evidence="5">Calpain catalytic domain-containing protein</fullName>
    </recommendedName>
</protein>
<dbReference type="RefSeq" id="XP_003886583.1">
    <property type="nucleotide sequence ID" value="XM_003886534.1"/>
</dbReference>
<sequence length="786" mass="87966">MLHIREWAHAGGGQTSVRRYDSLAWHLCGLDGIAYCVLCFVCTGLFAYVTAALRSISSASSAPPPPHTSTQRQSPHRLMALCGGSRTKSKAREHDDQRKVHDFKYGGPAVTGDCYPLFEDGRCYRVEVDRHKWFLYNDSLDMEMHVSFTFQKTTAVYKTEHGRTTVRKTPTGGTQCSVVVYPLETLPYVKATKRTQIFYSAACVSRDLAPGYIEKVNREAKAKCMHETQKVAGVAGVSHNEEEILCRCRKSKILYIDMGFPPSEAALKRPHEKQSVANMHAIAWRRPQDYIPAIAHEEIKLFRHGVSAAGIGQGHLGDCWLMCSIAVVAESTTMVKDIFRHPVSQSRREKEERAGGYRVCISKNGWFHHIIVDSYLPTYNGVVYFARSTGDPYELWVSLLEKAYAKLHGSYASIVGGNPLHALQDLTGFPVYSFTNTWRAAANEEAVASQFFKDLLRYRKNGYLISISTPGTDTSAYNAGSGNANEASLAARYKTAGLSTGHSYSVLMVRQFVIPRVKLLKIRNPWGSGGEWTGAWGKNSTGWQKHSLVRRSCKPSKVSDGTFWMEWRDAVQFFEGGGVCMVKKAWYQYRFPGQFIGIIPSVVLKIELRKKQKLLFTLSQKDRRLQNPDDPDQLYKGLLISVTGHNAQKGTQQIVALSTDNPEVHPPEKYEYIVARDVGLELELDPTKGPFYVIPRIMTTNQNGPKDFTLGMLAPNKSTARGLRVSFVHLPDTCPTLRNVVSFPMNGEAATHVRFQYKKRGGAPRVKAGITVFDATHVTETYLHPQ</sequence>
<dbReference type="PROSITE" id="PS00139">
    <property type="entry name" value="THIOL_PROTEASE_CYS"/>
    <property type="match status" value="1"/>
</dbReference>
<feature type="domain" description="Calpain catalytic" evidence="5">
    <location>
        <begin position="254"/>
        <end position="583"/>
    </location>
</feature>
<keyword evidence="3" id="KW-0645">Protease</keyword>
<dbReference type="Pfam" id="PF09149">
    <property type="entry name" value="DUF1935"/>
    <property type="match status" value="1"/>
</dbReference>